<keyword evidence="1 3" id="KW-0808">Transferase</keyword>
<comment type="caution">
    <text evidence="3">The sequence shown here is derived from an EMBL/GenBank/DDBJ whole genome shotgun (WGS) entry which is preliminary data.</text>
</comment>
<dbReference type="InterPro" id="IPR016181">
    <property type="entry name" value="Acyl_CoA_acyltransferase"/>
</dbReference>
<dbReference type="CDD" id="cd04301">
    <property type="entry name" value="NAT_SF"/>
    <property type="match status" value="1"/>
</dbReference>
<gene>
    <name evidence="3" type="ORF">ACRE_029900</name>
</gene>
<dbReference type="Proteomes" id="UP000029964">
    <property type="component" value="Unassembled WGS sequence"/>
</dbReference>
<dbReference type="Pfam" id="PF00583">
    <property type="entry name" value="Acetyltransf_1"/>
    <property type="match status" value="1"/>
</dbReference>
<dbReference type="InterPro" id="IPR050769">
    <property type="entry name" value="NAT_camello-type"/>
</dbReference>
<evidence type="ECO:0000313" key="3">
    <source>
        <dbReference type="EMBL" id="KFH46154.1"/>
    </source>
</evidence>
<dbReference type="AlphaFoldDB" id="A0A086T9X2"/>
<accession>A0A086T9X2</accession>
<dbReference type="PROSITE" id="PS51186">
    <property type="entry name" value="GNAT"/>
    <property type="match status" value="1"/>
</dbReference>
<dbReference type="PANTHER" id="PTHR13947:SF37">
    <property type="entry name" value="LD18367P"/>
    <property type="match status" value="1"/>
</dbReference>
<dbReference type="HOGENOM" id="CLU_105924_1_0_1"/>
<dbReference type="EMBL" id="JPKY01000022">
    <property type="protein sequence ID" value="KFH46154.1"/>
    <property type="molecule type" value="Genomic_DNA"/>
</dbReference>
<name>A0A086T9X2_HAPC1</name>
<dbReference type="GO" id="GO:0008080">
    <property type="term" value="F:N-acetyltransferase activity"/>
    <property type="evidence" value="ECO:0007669"/>
    <property type="project" value="InterPro"/>
</dbReference>
<reference evidence="4" key="1">
    <citation type="journal article" date="2014" name="Genome Announc.">
        <title>Genome sequence and annotation of Acremonium chrysogenum, producer of the beta-lactam antibiotic cephalosporin C.</title>
        <authorList>
            <person name="Terfehr D."/>
            <person name="Dahlmann T.A."/>
            <person name="Specht T."/>
            <person name="Zadra I."/>
            <person name="Kuernsteiner H."/>
            <person name="Kueck U."/>
        </authorList>
    </citation>
    <scope>NUCLEOTIDE SEQUENCE [LARGE SCALE GENOMIC DNA]</scope>
    <source>
        <strain evidence="4">ATCC 11550 / CBS 779.69 / DSM 880 / IAM 14645 / JCM 23072 / IMI 49137</strain>
    </source>
</reference>
<dbReference type="SUPFAM" id="SSF55729">
    <property type="entry name" value="Acyl-CoA N-acyltransferases (Nat)"/>
    <property type="match status" value="1"/>
</dbReference>
<organism evidence="3 4">
    <name type="scientific">Hapsidospora chrysogenum (strain ATCC 11550 / CBS 779.69 / DSM 880 / IAM 14645 / JCM 23072 / IMI 49137)</name>
    <name type="common">Acremonium chrysogenum</name>
    <dbReference type="NCBI Taxonomy" id="857340"/>
    <lineage>
        <taxon>Eukaryota</taxon>
        <taxon>Fungi</taxon>
        <taxon>Dikarya</taxon>
        <taxon>Ascomycota</taxon>
        <taxon>Pezizomycotina</taxon>
        <taxon>Sordariomycetes</taxon>
        <taxon>Hypocreomycetidae</taxon>
        <taxon>Hypocreales</taxon>
        <taxon>Bionectriaceae</taxon>
        <taxon>Hapsidospora</taxon>
    </lineage>
</organism>
<protein>
    <submittedName>
        <fullName evidence="3">Putative HTH-type DNA-binding domain-containing acetyltransferase-like protein</fullName>
    </submittedName>
</protein>
<keyword evidence="4" id="KW-1185">Reference proteome</keyword>
<dbReference type="STRING" id="857340.A0A086T9X2"/>
<evidence type="ECO:0000259" key="2">
    <source>
        <dbReference type="PROSITE" id="PS51186"/>
    </source>
</evidence>
<dbReference type="InterPro" id="IPR000182">
    <property type="entry name" value="GNAT_dom"/>
</dbReference>
<dbReference type="Gene3D" id="3.40.630.30">
    <property type="match status" value="1"/>
</dbReference>
<feature type="domain" description="N-acetyltransferase" evidence="2">
    <location>
        <begin position="16"/>
        <end position="176"/>
    </location>
</feature>
<dbReference type="OrthoDB" id="41532at2759"/>
<evidence type="ECO:0000313" key="4">
    <source>
        <dbReference type="Proteomes" id="UP000029964"/>
    </source>
</evidence>
<proteinExistence type="predicted"/>
<dbReference type="GO" id="GO:0003677">
    <property type="term" value="F:DNA binding"/>
    <property type="evidence" value="ECO:0007669"/>
    <property type="project" value="UniProtKB-KW"/>
</dbReference>
<evidence type="ECO:0000256" key="1">
    <source>
        <dbReference type="ARBA" id="ARBA00022679"/>
    </source>
</evidence>
<keyword evidence="3" id="KW-0238">DNA-binding</keyword>
<dbReference type="PANTHER" id="PTHR13947">
    <property type="entry name" value="GNAT FAMILY N-ACETYLTRANSFERASE"/>
    <property type="match status" value="1"/>
</dbReference>
<sequence>MTPDQAPSTNKPAATVKYRPHRPGDLGMIVHRHGALYLEEYGWEDPGFEGLVAQIAGDFLCNHDPAREQCWIAERAEDGKFVGSIMLVRDPDVGDGAKLRVFLVEPWARGLGAGKTLLRLCIDFARDKGYGRIRLRTEGRLEVARGLYKREGFRVIGKDKQAFSFEYESEIWELVL</sequence>